<feature type="transmembrane region" description="Helical" evidence="1">
    <location>
        <begin position="87"/>
        <end position="107"/>
    </location>
</feature>
<keyword evidence="1" id="KW-1133">Transmembrane helix</keyword>
<evidence type="ECO:0000313" key="3">
    <source>
        <dbReference type="EMBL" id="SUE33709.1"/>
    </source>
</evidence>
<dbReference type="Proteomes" id="UP000255233">
    <property type="component" value="Unassembled WGS sequence"/>
</dbReference>
<keyword evidence="4" id="KW-1185">Reference proteome</keyword>
<dbReference type="PANTHER" id="PTHR14859:SF15">
    <property type="entry name" value="ENDONUCLEASE_EXONUCLEASE_PHOSPHATASE DOMAIN-CONTAINING PROTEIN"/>
    <property type="match status" value="1"/>
</dbReference>
<feature type="transmembrane region" description="Helical" evidence="1">
    <location>
        <begin position="60"/>
        <end position="81"/>
    </location>
</feature>
<dbReference type="Gene3D" id="3.60.10.10">
    <property type="entry name" value="Endonuclease/exonuclease/phosphatase"/>
    <property type="match status" value="1"/>
</dbReference>
<dbReference type="SUPFAM" id="SSF56219">
    <property type="entry name" value="DNase I-like"/>
    <property type="match status" value="1"/>
</dbReference>
<dbReference type="RefSeq" id="WP_027290331.1">
    <property type="nucleotide sequence ID" value="NZ_UGVL01000001.1"/>
</dbReference>
<feature type="domain" description="Endonuclease/exonuclease/phosphatase" evidence="2">
    <location>
        <begin position="137"/>
        <end position="388"/>
    </location>
</feature>
<dbReference type="CDD" id="cd09084">
    <property type="entry name" value="EEP-2"/>
    <property type="match status" value="1"/>
</dbReference>
<organism evidence="3 4">
    <name type="scientific">Rikenella microfusus</name>
    <dbReference type="NCBI Taxonomy" id="28139"/>
    <lineage>
        <taxon>Bacteria</taxon>
        <taxon>Pseudomonadati</taxon>
        <taxon>Bacteroidota</taxon>
        <taxon>Bacteroidia</taxon>
        <taxon>Bacteroidales</taxon>
        <taxon>Rikenellaceae</taxon>
        <taxon>Rikenella</taxon>
    </lineage>
</organism>
<dbReference type="GO" id="GO:0006506">
    <property type="term" value="P:GPI anchor biosynthetic process"/>
    <property type="evidence" value="ECO:0007669"/>
    <property type="project" value="TreeGrafter"/>
</dbReference>
<accession>A0A379MSG9</accession>
<protein>
    <submittedName>
        <fullName evidence="3">Uncharacterized protein conserved in bacteria</fullName>
    </submittedName>
</protein>
<dbReference type="InterPro" id="IPR051916">
    <property type="entry name" value="GPI-anchor_lipid_remodeler"/>
</dbReference>
<evidence type="ECO:0000313" key="4">
    <source>
        <dbReference type="Proteomes" id="UP000255233"/>
    </source>
</evidence>
<dbReference type="STRING" id="880526.GCA_000427365_00527"/>
<keyword evidence="1" id="KW-0472">Membrane</keyword>
<dbReference type="GO" id="GO:0016020">
    <property type="term" value="C:membrane"/>
    <property type="evidence" value="ECO:0007669"/>
    <property type="project" value="GOC"/>
</dbReference>
<name>A0A379MSG9_9BACT</name>
<feature type="transmembrane region" description="Helical" evidence="1">
    <location>
        <begin position="23"/>
        <end position="48"/>
    </location>
</feature>
<sequence>MSANRTSAGNEYYYIDQSRPVHIWRVLLDILLVLLTVGLGAALVMAYLSTGISPERNWVFAFFGLGAPFLFLGNLVLFLVWVIRWRWWALVPGLTLLAGIGHLGTLVQADIRKDYRKEEDAGAIAARRKDPSRLAVLTYNVHGFTYGQTRHEGYLRTVDSVAAYIRRLQPDVICFQEYETMQPSDVRRIDSLYRDWPYRAYNFVYGGEGDVGYGTAVFSRLPILEARRTIFEHSANSLLRADLLTPGGDTLRLFNNHLQSTQVDERSQSRVEHLEVRGEEGTRQFVRSLGSRLRANYRRRAVQVDTVSAQIAASPHPAVVVGDFNDTPVSYTYKKMRGGLEDPFINAGNGFAYTYNRLFSMLRIDYVFHSPLFETEAYRSDDLPWSDHNPVFVRMRRAEPAAGQ</sequence>
<gene>
    <name evidence="3" type="ORF">NCTC11190_00920</name>
</gene>
<dbReference type="EMBL" id="UGVL01000001">
    <property type="protein sequence ID" value="SUE33709.1"/>
    <property type="molecule type" value="Genomic_DNA"/>
</dbReference>
<evidence type="ECO:0000259" key="2">
    <source>
        <dbReference type="Pfam" id="PF03372"/>
    </source>
</evidence>
<dbReference type="InterPro" id="IPR036691">
    <property type="entry name" value="Endo/exonu/phosph_ase_sf"/>
</dbReference>
<proteinExistence type="predicted"/>
<dbReference type="GO" id="GO:0003824">
    <property type="term" value="F:catalytic activity"/>
    <property type="evidence" value="ECO:0007669"/>
    <property type="project" value="InterPro"/>
</dbReference>
<evidence type="ECO:0000256" key="1">
    <source>
        <dbReference type="SAM" id="Phobius"/>
    </source>
</evidence>
<dbReference type="AlphaFoldDB" id="A0A379MSG9"/>
<dbReference type="InterPro" id="IPR005135">
    <property type="entry name" value="Endo/exonuclease/phosphatase"/>
</dbReference>
<dbReference type="PANTHER" id="PTHR14859">
    <property type="entry name" value="CALCOFLUOR WHITE HYPERSENSITIVE PROTEIN PRECURSOR"/>
    <property type="match status" value="1"/>
</dbReference>
<keyword evidence="1" id="KW-0812">Transmembrane</keyword>
<dbReference type="Pfam" id="PF03372">
    <property type="entry name" value="Exo_endo_phos"/>
    <property type="match status" value="1"/>
</dbReference>
<reference evidence="3 4" key="1">
    <citation type="submission" date="2018-06" db="EMBL/GenBank/DDBJ databases">
        <authorList>
            <consortium name="Pathogen Informatics"/>
            <person name="Doyle S."/>
        </authorList>
    </citation>
    <scope>NUCLEOTIDE SEQUENCE [LARGE SCALE GENOMIC DNA]</scope>
    <source>
        <strain evidence="3 4">NCTC11190</strain>
    </source>
</reference>
<dbReference type="OrthoDB" id="635146at2"/>